<sequence>MAAPHLFNEIRAAQATVAMLTEELLIHNRAYTTADEQVQEAEQELRYVQRTHGYNVQGSPELSNCIDRLNLCRQHLEAVQEHLLHLWRELERTVNAKAMLWAEVEEVQGRIKYPSNKIPFMQEKVVLQAEEHPEQEAYWRKHMFGKTRPQQDRSESEEENSRRRVDERARRDAEEERLRREEAEEKRRNNARNQQPSPRRQQFPPQPQQPRLAPLVVNPIALRQWQLYVTQSFSNYALINGFPDPCSGPLPVVTPCARPQCNQEERTLIACSCQLRKAFEAAGVNLKKELHRWHPDRFHVCAEPKRPLYILMATEVFRVLNEMREEALRRGL</sequence>
<gene>
    <name evidence="3" type="ORF">CB0940_06328</name>
    <name evidence="4" type="ORF">RHO25_003566</name>
</gene>
<reference evidence="4 6" key="2">
    <citation type="submission" date="2023-09" db="EMBL/GenBank/DDBJ databases">
        <title>Complete-Gapless Cercospora beticola genome.</title>
        <authorList>
            <person name="Wyatt N.A."/>
            <person name="Spanner R.E."/>
            <person name="Bolton M.D."/>
        </authorList>
    </citation>
    <scope>NUCLEOTIDE SEQUENCE [LARGE SCALE GENOMIC DNA]</scope>
    <source>
        <strain evidence="4">Cb09-40</strain>
    </source>
</reference>
<feature type="compositionally biased region" description="Low complexity" evidence="2">
    <location>
        <begin position="191"/>
        <end position="203"/>
    </location>
</feature>
<feature type="coiled-coil region" evidence="1">
    <location>
        <begin position="24"/>
        <end position="51"/>
    </location>
</feature>
<reference evidence="3 5" key="1">
    <citation type="submission" date="2015-10" db="EMBL/GenBank/DDBJ databases">
        <title>The cercosporin biosynthetic gene cluster was horizontally transferred to several fungal lineages and shown to be expanded in Cercospora beticola based on microsynteny with recipient genomes.</title>
        <authorList>
            <person name="De Jonge R."/>
            <person name="Ebert M.K."/>
            <person name="Suttle J.C."/>
            <person name="Jurick Ii W.M."/>
            <person name="Secor G.A."/>
            <person name="Thomma B.P."/>
            <person name="Van De Peer Y."/>
            <person name="Bolton M.D."/>
        </authorList>
    </citation>
    <scope>NUCLEOTIDE SEQUENCE [LARGE SCALE GENOMIC DNA]</scope>
    <source>
        <strain evidence="3 5">09-40</strain>
    </source>
</reference>
<dbReference type="OrthoDB" id="3644689at2759"/>
<proteinExistence type="predicted"/>
<evidence type="ECO:0000313" key="5">
    <source>
        <dbReference type="Proteomes" id="UP000230605"/>
    </source>
</evidence>
<dbReference type="EMBL" id="LKMD01000102">
    <property type="protein sequence ID" value="PIA97375.1"/>
    <property type="molecule type" value="Genomic_DNA"/>
</dbReference>
<keyword evidence="6" id="KW-1185">Reference proteome</keyword>
<dbReference type="AlphaFoldDB" id="A0A2G5HXU5"/>
<evidence type="ECO:0000256" key="2">
    <source>
        <dbReference type="SAM" id="MobiDB-lite"/>
    </source>
</evidence>
<name>A0A2G5HXU5_CERBT</name>
<keyword evidence="1" id="KW-0175">Coiled coil</keyword>
<feature type="compositionally biased region" description="Basic and acidic residues" evidence="2">
    <location>
        <begin position="149"/>
        <end position="188"/>
    </location>
</feature>
<dbReference type="EMBL" id="CP134185">
    <property type="protein sequence ID" value="WPA98953.1"/>
    <property type="molecule type" value="Genomic_DNA"/>
</dbReference>
<evidence type="ECO:0000256" key="1">
    <source>
        <dbReference type="SAM" id="Coils"/>
    </source>
</evidence>
<evidence type="ECO:0000313" key="4">
    <source>
        <dbReference type="EMBL" id="WPA98953.1"/>
    </source>
</evidence>
<evidence type="ECO:0000313" key="3">
    <source>
        <dbReference type="EMBL" id="PIA97375.1"/>
    </source>
</evidence>
<protein>
    <submittedName>
        <fullName evidence="3">Uncharacterized protein</fullName>
    </submittedName>
</protein>
<feature type="region of interest" description="Disordered" evidence="2">
    <location>
        <begin position="142"/>
        <end position="211"/>
    </location>
</feature>
<dbReference type="Proteomes" id="UP000230605">
    <property type="component" value="Chromosome 2"/>
</dbReference>
<accession>A0A2G5HXU5</accession>
<dbReference type="Proteomes" id="UP001302367">
    <property type="component" value="Chromosome 2"/>
</dbReference>
<evidence type="ECO:0000313" key="6">
    <source>
        <dbReference type="Proteomes" id="UP001302367"/>
    </source>
</evidence>
<organism evidence="3 5">
    <name type="scientific">Cercospora beticola</name>
    <name type="common">Sugarbeet leaf spot fungus</name>
    <dbReference type="NCBI Taxonomy" id="122368"/>
    <lineage>
        <taxon>Eukaryota</taxon>
        <taxon>Fungi</taxon>
        <taxon>Dikarya</taxon>
        <taxon>Ascomycota</taxon>
        <taxon>Pezizomycotina</taxon>
        <taxon>Dothideomycetes</taxon>
        <taxon>Dothideomycetidae</taxon>
        <taxon>Mycosphaerellales</taxon>
        <taxon>Mycosphaerellaceae</taxon>
        <taxon>Cercospora</taxon>
    </lineage>
</organism>